<evidence type="ECO:0000313" key="2">
    <source>
        <dbReference type="Proteomes" id="UP000615446"/>
    </source>
</evidence>
<dbReference type="OrthoDB" id="2331338at2759"/>
<dbReference type="EMBL" id="BLAL01000196">
    <property type="protein sequence ID" value="GES90876.1"/>
    <property type="molecule type" value="Genomic_DNA"/>
</dbReference>
<comment type="caution">
    <text evidence="1">The sequence shown here is derived from an EMBL/GenBank/DDBJ whole genome shotgun (WGS) entry which is preliminary data.</text>
</comment>
<organism evidence="1 2">
    <name type="scientific">Rhizophagus clarus</name>
    <dbReference type="NCBI Taxonomy" id="94130"/>
    <lineage>
        <taxon>Eukaryota</taxon>
        <taxon>Fungi</taxon>
        <taxon>Fungi incertae sedis</taxon>
        <taxon>Mucoromycota</taxon>
        <taxon>Glomeromycotina</taxon>
        <taxon>Glomeromycetes</taxon>
        <taxon>Glomerales</taxon>
        <taxon>Glomeraceae</taxon>
        <taxon>Rhizophagus</taxon>
    </lineage>
</organism>
<gene>
    <name evidence="1" type="ORF">RCL2_001770400</name>
</gene>
<accession>A0A8H3QT38</accession>
<evidence type="ECO:0000313" key="1">
    <source>
        <dbReference type="EMBL" id="GES90876.1"/>
    </source>
</evidence>
<dbReference type="Proteomes" id="UP000615446">
    <property type="component" value="Unassembled WGS sequence"/>
</dbReference>
<proteinExistence type="predicted"/>
<name>A0A8H3QT38_9GLOM</name>
<protein>
    <submittedName>
        <fullName evidence="1">Pogo transposable element with KRAB domain</fullName>
    </submittedName>
</protein>
<sequence>MVKIYMKEILIKEFAHIYLNSKNFLASDRWYYGFFKQSGFSLRCKTKIGQKLSAQLSEKLLEFQQFIIKKQKQFEYELYEIGNMDETPVYFDMVRNLTIENCDVKSMQVQTTGNKKNWFICVLTILADSTKLPPIVTFKGKQMPKNLPSRIIVMMHPKGWMDEFEMKI</sequence>
<reference evidence="1" key="1">
    <citation type="submission" date="2019-10" db="EMBL/GenBank/DDBJ databases">
        <title>Conservation and host-specific expression of non-tandemly repeated heterogenous ribosome RNA gene in arbuscular mycorrhizal fungi.</title>
        <authorList>
            <person name="Maeda T."/>
            <person name="Kobayashi Y."/>
            <person name="Nakagawa T."/>
            <person name="Ezawa T."/>
            <person name="Yamaguchi K."/>
            <person name="Bino T."/>
            <person name="Nishimoto Y."/>
            <person name="Shigenobu S."/>
            <person name="Kawaguchi M."/>
        </authorList>
    </citation>
    <scope>NUCLEOTIDE SEQUENCE</scope>
    <source>
        <strain evidence="1">HR1</strain>
    </source>
</reference>
<dbReference type="AlphaFoldDB" id="A0A8H3QT38"/>